<accession>A0ABR3FFP9</accession>
<keyword evidence="1" id="KW-0472">Membrane</keyword>
<dbReference type="Proteomes" id="UP001465976">
    <property type="component" value="Unassembled WGS sequence"/>
</dbReference>
<keyword evidence="3" id="KW-1185">Reference proteome</keyword>
<gene>
    <name evidence="2" type="ORF">V5O48_007938</name>
</gene>
<reference evidence="2 3" key="1">
    <citation type="submission" date="2024-02" db="EMBL/GenBank/DDBJ databases">
        <title>A draft genome for the cacao thread blight pathogen Marasmius crinis-equi.</title>
        <authorList>
            <person name="Cohen S.P."/>
            <person name="Baruah I.K."/>
            <person name="Amoako-Attah I."/>
            <person name="Bukari Y."/>
            <person name="Meinhardt L.W."/>
            <person name="Bailey B.A."/>
        </authorList>
    </citation>
    <scope>NUCLEOTIDE SEQUENCE [LARGE SCALE GENOMIC DNA]</scope>
    <source>
        <strain evidence="2 3">GH-76</strain>
    </source>
</reference>
<sequence>MKGGIGRSGVYLSFSLLLWILSRVAIGVVVYLRTLEGGFVKPFDAFNRSLSLWFMNTAKSQLGTNVEMRRCSACVGCSNQLYVEGLDAARLWFEADIDTIL</sequence>
<organism evidence="2 3">
    <name type="scientific">Marasmius crinis-equi</name>
    <dbReference type="NCBI Taxonomy" id="585013"/>
    <lineage>
        <taxon>Eukaryota</taxon>
        <taxon>Fungi</taxon>
        <taxon>Dikarya</taxon>
        <taxon>Basidiomycota</taxon>
        <taxon>Agaricomycotina</taxon>
        <taxon>Agaricomycetes</taxon>
        <taxon>Agaricomycetidae</taxon>
        <taxon>Agaricales</taxon>
        <taxon>Marasmiineae</taxon>
        <taxon>Marasmiaceae</taxon>
        <taxon>Marasmius</taxon>
    </lineage>
</organism>
<protein>
    <submittedName>
        <fullName evidence="2">Uncharacterized protein</fullName>
    </submittedName>
</protein>
<comment type="caution">
    <text evidence="2">The sequence shown here is derived from an EMBL/GenBank/DDBJ whole genome shotgun (WGS) entry which is preliminary data.</text>
</comment>
<feature type="transmembrane region" description="Helical" evidence="1">
    <location>
        <begin position="12"/>
        <end position="32"/>
    </location>
</feature>
<keyword evidence="1" id="KW-1133">Transmembrane helix</keyword>
<evidence type="ECO:0000256" key="1">
    <source>
        <dbReference type="SAM" id="Phobius"/>
    </source>
</evidence>
<keyword evidence="1" id="KW-0812">Transmembrane</keyword>
<evidence type="ECO:0000313" key="3">
    <source>
        <dbReference type="Proteomes" id="UP001465976"/>
    </source>
</evidence>
<name>A0ABR3FFP9_9AGAR</name>
<dbReference type="EMBL" id="JBAHYK010000439">
    <property type="protein sequence ID" value="KAL0574016.1"/>
    <property type="molecule type" value="Genomic_DNA"/>
</dbReference>
<proteinExistence type="predicted"/>
<evidence type="ECO:0000313" key="2">
    <source>
        <dbReference type="EMBL" id="KAL0574016.1"/>
    </source>
</evidence>